<dbReference type="EMBL" id="JAAOIC020000053">
    <property type="protein sequence ID" value="KAG8035819.1"/>
    <property type="molecule type" value="Genomic_DNA"/>
</dbReference>
<dbReference type="GO" id="GO:0030674">
    <property type="term" value="F:protein-macromolecule adaptor activity"/>
    <property type="evidence" value="ECO:0007669"/>
    <property type="project" value="TreeGrafter"/>
</dbReference>
<dbReference type="GO" id="GO:0005201">
    <property type="term" value="F:extracellular matrix structural constituent"/>
    <property type="evidence" value="ECO:0007669"/>
    <property type="project" value="TreeGrafter"/>
</dbReference>
<keyword evidence="2" id="KW-0964">Secreted</keyword>
<feature type="coiled-coil region" evidence="6">
    <location>
        <begin position="320"/>
        <end position="347"/>
    </location>
</feature>
<dbReference type="GO" id="GO:0005577">
    <property type="term" value="C:fibrinogen complex"/>
    <property type="evidence" value="ECO:0007669"/>
    <property type="project" value="TreeGrafter"/>
</dbReference>
<evidence type="ECO:0000313" key="10">
    <source>
        <dbReference type="Proteomes" id="UP000729913"/>
    </source>
</evidence>
<dbReference type="PROSITE" id="PS51406">
    <property type="entry name" value="FIBRINOGEN_C_2"/>
    <property type="match status" value="1"/>
</dbReference>
<protein>
    <recommendedName>
        <fullName evidence="8">Fibrinogen C-terminal domain-containing protein</fullName>
    </recommendedName>
</protein>
<proteinExistence type="predicted"/>
<evidence type="ECO:0000256" key="6">
    <source>
        <dbReference type="SAM" id="Coils"/>
    </source>
</evidence>
<feature type="region of interest" description="Disordered" evidence="7">
    <location>
        <begin position="382"/>
        <end position="478"/>
    </location>
</feature>
<evidence type="ECO:0000256" key="3">
    <source>
        <dbReference type="ARBA" id="ARBA00022729"/>
    </source>
</evidence>
<feature type="domain" description="Fibrinogen C-terminal" evidence="8">
    <location>
        <begin position="489"/>
        <end position="692"/>
    </location>
</feature>
<dbReference type="InterPro" id="IPR002181">
    <property type="entry name" value="Fibrinogen_a/b/g_C_dom"/>
</dbReference>
<comment type="subcellular location">
    <subcellularLocation>
        <location evidence="1">Secreted</location>
    </subcellularLocation>
</comment>
<keyword evidence="5" id="KW-1015">Disulfide bond</keyword>
<comment type="caution">
    <text evidence="9">The sequence shown here is derived from an EMBL/GenBank/DDBJ whole genome shotgun (WGS) entry which is preliminary data.</text>
</comment>
<dbReference type="CDD" id="cd00087">
    <property type="entry name" value="FReD"/>
    <property type="match status" value="1"/>
</dbReference>
<feature type="compositionally biased region" description="Low complexity" evidence="7">
    <location>
        <begin position="383"/>
        <end position="395"/>
    </location>
</feature>
<dbReference type="InterPro" id="IPR037579">
    <property type="entry name" value="FIB_ANG-like"/>
</dbReference>
<dbReference type="Pfam" id="PF00147">
    <property type="entry name" value="Fibrinogen_C"/>
    <property type="match status" value="1"/>
</dbReference>
<name>A0A8J5R2H1_9HYME</name>
<evidence type="ECO:0000256" key="1">
    <source>
        <dbReference type="ARBA" id="ARBA00004613"/>
    </source>
</evidence>
<keyword evidence="4 6" id="KW-0175">Coiled coil</keyword>
<reference evidence="9" key="1">
    <citation type="submission" date="2020-03" db="EMBL/GenBank/DDBJ databases">
        <authorList>
            <person name="Chebbi M.A."/>
            <person name="Drezen J.M."/>
        </authorList>
    </citation>
    <scope>NUCLEOTIDE SEQUENCE</scope>
    <source>
        <tissue evidence="9">Whole body</tissue>
    </source>
</reference>
<dbReference type="GO" id="GO:0034116">
    <property type="term" value="P:positive regulation of heterotypic cell-cell adhesion"/>
    <property type="evidence" value="ECO:0007669"/>
    <property type="project" value="TreeGrafter"/>
</dbReference>
<dbReference type="Proteomes" id="UP000729913">
    <property type="component" value="Unassembled WGS sequence"/>
</dbReference>
<reference evidence="9" key="2">
    <citation type="submission" date="2021-04" db="EMBL/GenBank/DDBJ databases">
        <title>Genome-wide patterns of bracovirus chromosomal integration into multiple host tissues during parasitism.</title>
        <authorList>
            <person name="Chebbi M.A.C."/>
        </authorList>
    </citation>
    <scope>NUCLEOTIDE SEQUENCE</scope>
    <source>
        <tissue evidence="9">Whole body</tissue>
    </source>
</reference>
<feature type="coiled-coil region" evidence="6">
    <location>
        <begin position="26"/>
        <end position="53"/>
    </location>
</feature>
<gene>
    <name evidence="9" type="ORF">G9C98_001475</name>
</gene>
<dbReference type="PANTHER" id="PTHR47221:SF6">
    <property type="entry name" value="FIBRINOGEN ALPHA CHAIN"/>
    <property type="match status" value="1"/>
</dbReference>
<dbReference type="NCBIfam" id="NF040941">
    <property type="entry name" value="GGGWT_bact"/>
    <property type="match status" value="1"/>
</dbReference>
<keyword evidence="3" id="KW-0732">Signal</keyword>
<dbReference type="AlphaFoldDB" id="A0A8J5R2H1"/>
<evidence type="ECO:0000313" key="9">
    <source>
        <dbReference type="EMBL" id="KAG8035819.1"/>
    </source>
</evidence>
<accession>A0A8J5R2H1</accession>
<sequence>MLYSAFDKCYSEQYLFNVFEVIVSTLESKLQRIENLDKAVEHLMRRVEALDSRVNDNIDKTDAVITKLRTLDLKLFHAQPTLPPEIMRQSERMSERADGHQEESVPVIRLIHHDNPTPEYLGEKLLSLDQKVSDIDDKLVNLKNQLDTNFLPSDDINAEASEKKPISMNVIEITKAMSNEVMNHVTIEIENLRQATGNMDRKLQFHMNLVSDTLGSVYTMTKDIHEALIDKGQQHSTTDVNRTTANQQSYVAKRSKIDRLVEKIYPVINFSDKMNEIWGVVVGTKTAVDNLLPKSDEILVQNQRQERVISTIHSDLRTKTNQIIDNLQGVESRLKKQENDIATFAQRPIPAELLLDPTIDRLVEYDPNRYIALHDEFASEALPSTTTTPFPTSSSLQGSSAANPPSTTPISVSVSMSSSTSMSTSSGGSTSSAPSSSSSSPVSSSSSAPLVPSSSQRSTTRNRGVIFPSVKNKPSPANSTFTTDNVVVNYKDIKGYSCVDLLNAGMRESGVYYLQIRGTTYWFLKVYCEQEIADGGWTVIQRRDDFGDPRENFNRDWADYKNGFGDPAREFWLGNENIYMLTNNEDYLLRVELEDFEGNKRYAQYSHFKIYSESEYYKLEIDGYEGNAGDSLNDPWYGSNNSPFSTYNRDNDRSSLNCASMLKGGWWWKSCGRGLNGLYLNDPQDLTARQGK</sequence>
<evidence type="ECO:0000259" key="8">
    <source>
        <dbReference type="PROSITE" id="PS51406"/>
    </source>
</evidence>
<keyword evidence="10" id="KW-1185">Reference proteome</keyword>
<feature type="compositionally biased region" description="Low complexity" evidence="7">
    <location>
        <begin position="404"/>
        <end position="455"/>
    </location>
</feature>
<evidence type="ECO:0000256" key="5">
    <source>
        <dbReference type="ARBA" id="ARBA00023157"/>
    </source>
</evidence>
<evidence type="ECO:0000256" key="7">
    <source>
        <dbReference type="SAM" id="MobiDB-lite"/>
    </source>
</evidence>
<dbReference type="SMART" id="SM00186">
    <property type="entry name" value="FBG"/>
    <property type="match status" value="1"/>
</dbReference>
<organism evidence="9 10">
    <name type="scientific">Cotesia typhae</name>
    <dbReference type="NCBI Taxonomy" id="2053667"/>
    <lineage>
        <taxon>Eukaryota</taxon>
        <taxon>Metazoa</taxon>
        <taxon>Ecdysozoa</taxon>
        <taxon>Arthropoda</taxon>
        <taxon>Hexapoda</taxon>
        <taxon>Insecta</taxon>
        <taxon>Pterygota</taxon>
        <taxon>Neoptera</taxon>
        <taxon>Endopterygota</taxon>
        <taxon>Hymenoptera</taxon>
        <taxon>Apocrita</taxon>
        <taxon>Ichneumonoidea</taxon>
        <taxon>Braconidae</taxon>
        <taxon>Microgastrinae</taxon>
        <taxon>Cotesia</taxon>
    </lineage>
</organism>
<dbReference type="PANTHER" id="PTHR47221">
    <property type="entry name" value="FIBRINOGEN ALPHA CHAIN"/>
    <property type="match status" value="1"/>
</dbReference>
<evidence type="ECO:0000256" key="2">
    <source>
        <dbReference type="ARBA" id="ARBA00022525"/>
    </source>
</evidence>
<dbReference type="OrthoDB" id="7735550at2759"/>
<evidence type="ECO:0000256" key="4">
    <source>
        <dbReference type="ARBA" id="ARBA00023054"/>
    </source>
</evidence>